<dbReference type="eggNOG" id="ENOG502QQ21">
    <property type="taxonomic scope" value="Eukaryota"/>
</dbReference>
<evidence type="ECO:0000313" key="2">
    <source>
        <dbReference type="EMBL" id="ERN03242.1"/>
    </source>
</evidence>
<gene>
    <name evidence="2" type="ORF">AMTR_s00003p00187190</name>
</gene>
<evidence type="ECO:0000256" key="1">
    <source>
        <dbReference type="SAM" id="Phobius"/>
    </source>
</evidence>
<feature type="transmembrane region" description="Helical" evidence="1">
    <location>
        <begin position="224"/>
        <end position="247"/>
    </location>
</feature>
<evidence type="ECO:0000313" key="3">
    <source>
        <dbReference type="Proteomes" id="UP000017836"/>
    </source>
</evidence>
<feature type="transmembrane region" description="Helical" evidence="1">
    <location>
        <begin position="259"/>
        <end position="282"/>
    </location>
</feature>
<reference evidence="3" key="1">
    <citation type="journal article" date="2013" name="Science">
        <title>The Amborella genome and the evolution of flowering plants.</title>
        <authorList>
            <consortium name="Amborella Genome Project"/>
        </authorList>
    </citation>
    <scope>NUCLEOTIDE SEQUENCE [LARGE SCALE GENOMIC DNA]</scope>
</reference>
<keyword evidence="1" id="KW-0812">Transmembrane</keyword>
<proteinExistence type="predicted"/>
<sequence length="300" mass="34447">MALEVHAYDIVCFAIVAAALVGATWIIRSKEAPDKSPDETLLETILTPETHGSHTGVTPVGYIGTHEVWESCWRGVHPLWLLATRAVSAVVMVFFLVWDIEDWSLTIFVYYTEWTFTLVIFYFVLGTIVSAHACWEYFKKGSVSNDERTTFLRRDIEENMGHGSNGMEGNIKLQGNHEQKETKQRARFLGYTMQIVYQTCAGAVVLTDVVFWLVIVPFLNDDRFSLNLLMGSMHSLNAVFLLLDTALNNMRFPFFRMAYFVLWSCIYVIFQWVIHACGVSWWPYPFLELSTPWAPLCRLL</sequence>
<protein>
    <submittedName>
        <fullName evidence="2">Uncharacterized protein</fullName>
    </submittedName>
</protein>
<dbReference type="Proteomes" id="UP000017836">
    <property type="component" value="Unassembled WGS sequence"/>
</dbReference>
<dbReference type="EMBL" id="KI394358">
    <property type="protein sequence ID" value="ERN03242.1"/>
    <property type="molecule type" value="Genomic_DNA"/>
</dbReference>
<dbReference type="GO" id="GO:0016020">
    <property type="term" value="C:membrane"/>
    <property type="evidence" value="ECO:0000318"/>
    <property type="project" value="GO_Central"/>
</dbReference>
<feature type="transmembrane region" description="Helical" evidence="1">
    <location>
        <begin position="79"/>
        <end position="98"/>
    </location>
</feature>
<name>W1P090_AMBTC</name>
<dbReference type="OMA" id="RYDATIF"/>
<feature type="transmembrane region" description="Helical" evidence="1">
    <location>
        <begin position="6"/>
        <end position="27"/>
    </location>
</feature>
<accession>W1P090</accession>
<feature type="transmembrane region" description="Helical" evidence="1">
    <location>
        <begin position="118"/>
        <end position="138"/>
    </location>
</feature>
<dbReference type="STRING" id="13333.W1P090"/>
<dbReference type="HOGENOM" id="CLU_051754_0_1_1"/>
<keyword evidence="1" id="KW-0472">Membrane</keyword>
<dbReference type="AlphaFoldDB" id="W1P090"/>
<dbReference type="PANTHER" id="PTHR12242">
    <property type="entry name" value="OS02G0130600 PROTEIN-RELATED"/>
    <property type="match status" value="1"/>
</dbReference>
<keyword evidence="3" id="KW-1185">Reference proteome</keyword>
<keyword evidence="1" id="KW-1133">Transmembrane helix</keyword>
<dbReference type="PANTHER" id="PTHR12242:SF6">
    <property type="entry name" value="PROTEIN ROLLING PROTEIN"/>
    <property type="match status" value="1"/>
</dbReference>
<dbReference type="Gramene" id="ERN03242">
    <property type="protein sequence ID" value="ERN03242"/>
    <property type="gene ID" value="AMTR_s00003p00187190"/>
</dbReference>
<organism evidence="2 3">
    <name type="scientific">Amborella trichopoda</name>
    <dbReference type="NCBI Taxonomy" id="13333"/>
    <lineage>
        <taxon>Eukaryota</taxon>
        <taxon>Viridiplantae</taxon>
        <taxon>Streptophyta</taxon>
        <taxon>Embryophyta</taxon>
        <taxon>Tracheophyta</taxon>
        <taxon>Spermatophyta</taxon>
        <taxon>Magnoliopsida</taxon>
        <taxon>Amborellales</taxon>
        <taxon>Amborellaceae</taxon>
        <taxon>Amborella</taxon>
    </lineage>
</organism>
<feature type="transmembrane region" description="Helical" evidence="1">
    <location>
        <begin position="195"/>
        <end position="218"/>
    </location>
</feature>